<name>A0ABW7CDG1_9CYAN</name>
<keyword evidence="2" id="KW-1185">Reference proteome</keyword>
<dbReference type="Proteomes" id="UP001604335">
    <property type="component" value="Unassembled WGS sequence"/>
</dbReference>
<gene>
    <name evidence="1" type="ORF">VPK24_09840</name>
</gene>
<proteinExistence type="predicted"/>
<organism evidence="1 2">
    <name type="scientific">Limnothrix redekei LRLZ20PSL1</name>
    <dbReference type="NCBI Taxonomy" id="3112953"/>
    <lineage>
        <taxon>Bacteria</taxon>
        <taxon>Bacillati</taxon>
        <taxon>Cyanobacteriota</taxon>
        <taxon>Cyanophyceae</taxon>
        <taxon>Pseudanabaenales</taxon>
        <taxon>Pseudanabaenaceae</taxon>
        <taxon>Limnothrix</taxon>
    </lineage>
</organism>
<dbReference type="RefSeq" id="WP_393012662.1">
    <property type="nucleotide sequence ID" value="NZ_JAZAQF010000059.1"/>
</dbReference>
<reference evidence="2" key="1">
    <citation type="journal article" date="2024" name="Algal Res.">
        <title>Biochemical, toxicological and genomic investigation of a high-biomass producing Limnothrix strain isolated from Italian shallow drinking water reservoir.</title>
        <authorList>
            <person name="Simonazzi M."/>
            <person name="Shishido T.K."/>
            <person name="Delbaje E."/>
            <person name="Wahlsten M."/>
            <person name="Fewer D.P."/>
            <person name="Sivonen K."/>
            <person name="Pezzolesi L."/>
            <person name="Pistocchi R."/>
        </authorList>
    </citation>
    <scope>NUCLEOTIDE SEQUENCE [LARGE SCALE GENOMIC DNA]</scope>
    <source>
        <strain evidence="2">LRLZ20PSL1</strain>
    </source>
</reference>
<accession>A0ABW7CDG1</accession>
<evidence type="ECO:0000313" key="1">
    <source>
        <dbReference type="EMBL" id="MFG3817936.1"/>
    </source>
</evidence>
<protein>
    <submittedName>
        <fullName evidence="1">Uncharacterized protein</fullName>
    </submittedName>
</protein>
<sequence>MDRLQYPPPVYPLPPSALGNVSGRQCKGWGDRAIHELPQKINHPEILTKILAGD</sequence>
<dbReference type="EMBL" id="JAZAQF010000059">
    <property type="protein sequence ID" value="MFG3817936.1"/>
    <property type="molecule type" value="Genomic_DNA"/>
</dbReference>
<comment type="caution">
    <text evidence="1">The sequence shown here is derived from an EMBL/GenBank/DDBJ whole genome shotgun (WGS) entry which is preliminary data.</text>
</comment>
<evidence type="ECO:0000313" key="2">
    <source>
        <dbReference type="Proteomes" id="UP001604335"/>
    </source>
</evidence>